<dbReference type="CDD" id="cd02981">
    <property type="entry name" value="PDI_b_family"/>
    <property type="match status" value="1"/>
</dbReference>
<feature type="chain" id="PRO_5011813806" description="Protein disulfide-isomerase" evidence="15">
    <location>
        <begin position="22"/>
        <end position="596"/>
    </location>
</feature>
<feature type="domain" description="Thioredoxin" evidence="17">
    <location>
        <begin position="392"/>
        <end position="523"/>
    </location>
</feature>
<dbReference type="PROSITE" id="PS00194">
    <property type="entry name" value="THIOREDOXIN_1"/>
    <property type="match status" value="2"/>
</dbReference>
<dbReference type="FunFam" id="3.40.30.10:FF:000139">
    <property type="entry name" value="Protein disulfide-isomerase"/>
    <property type="match status" value="1"/>
</dbReference>
<keyword evidence="8" id="KW-0256">Endoplasmic reticulum</keyword>
<dbReference type="EC" id="5.3.4.1" evidence="5 15"/>
<evidence type="ECO:0000256" key="13">
    <source>
        <dbReference type="PIRSR" id="PIRSR605792-51"/>
    </source>
</evidence>
<evidence type="ECO:0000256" key="14">
    <source>
        <dbReference type="RuleBase" id="RU004208"/>
    </source>
</evidence>
<evidence type="ECO:0000256" key="1">
    <source>
        <dbReference type="ARBA" id="ARBA00001182"/>
    </source>
</evidence>
<comment type="similarity">
    <text evidence="4 14">Belongs to the protein disulfide isomerase family.</text>
</comment>
<feature type="disulfide bond" description="Redox-active" evidence="13">
    <location>
        <begin position="442"/>
        <end position="445"/>
    </location>
</feature>
<evidence type="ECO:0000313" key="19">
    <source>
        <dbReference type="Proteomes" id="UP001412239"/>
    </source>
</evidence>
<evidence type="ECO:0000256" key="9">
    <source>
        <dbReference type="ARBA" id="ARBA00023157"/>
    </source>
</evidence>
<feature type="compositionally biased region" description="Acidic residues" evidence="16">
    <location>
        <begin position="536"/>
        <end position="552"/>
    </location>
</feature>
<feature type="signal peptide" evidence="15">
    <location>
        <begin position="1"/>
        <end position="21"/>
    </location>
</feature>
<proteinExistence type="inferred from homology"/>
<dbReference type="NCBIfam" id="TIGR01126">
    <property type="entry name" value="pdi_dom"/>
    <property type="match status" value="1"/>
</dbReference>
<dbReference type="Gene3D" id="3.40.30.10">
    <property type="entry name" value="Glutaredoxin"/>
    <property type="match status" value="4"/>
</dbReference>
<dbReference type="PRINTS" id="PR00421">
    <property type="entry name" value="THIOREDOXIN"/>
</dbReference>
<evidence type="ECO:0000256" key="7">
    <source>
        <dbReference type="ARBA" id="ARBA00022737"/>
    </source>
</evidence>
<dbReference type="Pfam" id="PF13848">
    <property type="entry name" value="Thioredoxin_6"/>
    <property type="match status" value="1"/>
</dbReference>
<feature type="domain" description="Thioredoxin" evidence="17">
    <location>
        <begin position="69"/>
        <end position="285"/>
    </location>
</feature>
<evidence type="ECO:0000313" key="18">
    <source>
        <dbReference type="EMBL" id="CUS12191.1"/>
    </source>
</evidence>
<keyword evidence="7" id="KW-0677">Repeat</keyword>
<evidence type="ECO:0000256" key="2">
    <source>
        <dbReference type="ARBA" id="ARBA00002692"/>
    </source>
</evidence>
<dbReference type="GO" id="GO:0006457">
    <property type="term" value="P:protein folding"/>
    <property type="evidence" value="ECO:0007669"/>
    <property type="project" value="TreeGrafter"/>
</dbReference>
<feature type="compositionally biased region" description="Low complexity" evidence="16">
    <location>
        <begin position="553"/>
        <end position="565"/>
    </location>
</feature>
<keyword evidence="10 15" id="KW-0413">Isomerase</keyword>
<evidence type="ECO:0000256" key="4">
    <source>
        <dbReference type="ARBA" id="ARBA00006347"/>
    </source>
</evidence>
<dbReference type="EMBL" id="LN890999">
    <property type="protein sequence ID" value="CUS12191.1"/>
    <property type="molecule type" value="Genomic_DNA"/>
</dbReference>
<dbReference type="GO" id="GO:0051082">
    <property type="term" value="F:unfolded protein binding"/>
    <property type="evidence" value="ECO:0007669"/>
    <property type="project" value="UniProtKB-ARBA"/>
</dbReference>
<dbReference type="SUPFAM" id="SSF52833">
    <property type="entry name" value="Thioredoxin-like"/>
    <property type="match status" value="4"/>
</dbReference>
<feature type="compositionally biased region" description="Basic and acidic residues" evidence="16">
    <location>
        <begin position="566"/>
        <end position="575"/>
    </location>
</feature>
<keyword evidence="11 13" id="KW-0676">Redox-active center</keyword>
<reference evidence="18" key="1">
    <citation type="submission" date="2015-10" db="EMBL/GenBank/DDBJ databases">
        <authorList>
            <person name="Regsiter A."/>
            <person name="william w."/>
        </authorList>
    </citation>
    <scope>NUCLEOTIDE SEQUENCE</scope>
    <source>
        <strain evidence="18">Montdore</strain>
    </source>
</reference>
<evidence type="ECO:0000256" key="5">
    <source>
        <dbReference type="ARBA" id="ARBA00012723"/>
    </source>
</evidence>
<evidence type="ECO:0000256" key="11">
    <source>
        <dbReference type="ARBA" id="ARBA00023284"/>
    </source>
</evidence>
<dbReference type="CDD" id="cd02961">
    <property type="entry name" value="PDI_a_family"/>
    <property type="match status" value="1"/>
</dbReference>
<dbReference type="GO" id="GO:0003756">
    <property type="term" value="F:protein disulfide isomerase activity"/>
    <property type="evidence" value="ECO:0007669"/>
    <property type="project" value="UniProtKB-EC"/>
</dbReference>
<dbReference type="PANTHER" id="PTHR18929:SF132">
    <property type="entry name" value="PROTEIN DISULFIDE-ISOMERASE A3"/>
    <property type="match status" value="1"/>
</dbReference>
<dbReference type="CDD" id="cd02982">
    <property type="entry name" value="PDI_b'_family"/>
    <property type="match status" value="1"/>
</dbReference>
<dbReference type="InterPro" id="IPR005788">
    <property type="entry name" value="PDI_thioredoxin-like_dom"/>
</dbReference>
<evidence type="ECO:0000256" key="8">
    <source>
        <dbReference type="ARBA" id="ARBA00022824"/>
    </source>
</evidence>
<dbReference type="InterPro" id="IPR036249">
    <property type="entry name" value="Thioredoxin-like_sf"/>
</dbReference>
<keyword evidence="6 15" id="KW-0732">Signal</keyword>
<feature type="region of interest" description="Disordered" evidence="16">
    <location>
        <begin position="530"/>
        <end position="578"/>
    </location>
</feature>
<evidence type="ECO:0000256" key="6">
    <source>
        <dbReference type="ARBA" id="ARBA00022729"/>
    </source>
</evidence>
<dbReference type="AlphaFoldDB" id="A0A292PZG8"/>
<organism evidence="18 19">
    <name type="scientific">Tuber aestivum</name>
    <name type="common">summer truffle</name>
    <dbReference type="NCBI Taxonomy" id="59557"/>
    <lineage>
        <taxon>Eukaryota</taxon>
        <taxon>Fungi</taxon>
        <taxon>Dikarya</taxon>
        <taxon>Ascomycota</taxon>
        <taxon>Pezizomycotina</taxon>
        <taxon>Pezizomycetes</taxon>
        <taxon>Pezizales</taxon>
        <taxon>Tuberaceae</taxon>
        <taxon>Tuber</taxon>
    </lineage>
</organism>
<dbReference type="Proteomes" id="UP001412239">
    <property type="component" value="Unassembled WGS sequence"/>
</dbReference>
<evidence type="ECO:0000259" key="17">
    <source>
        <dbReference type="PROSITE" id="PS51352"/>
    </source>
</evidence>
<evidence type="ECO:0000256" key="15">
    <source>
        <dbReference type="RuleBase" id="RU361130"/>
    </source>
</evidence>
<dbReference type="FunFam" id="3.40.30.10:FF:000154">
    <property type="entry name" value="Protein disulfide-isomerase"/>
    <property type="match status" value="1"/>
</dbReference>
<keyword evidence="19" id="KW-1185">Reference proteome</keyword>
<comment type="function">
    <text evidence="2">Participates in the folding of proteins containing disulfide bonds, may be involved in glycosylation, prolyl hydroxylation and triglyceride transfer.</text>
</comment>
<accession>A0A292PZG8</accession>
<gene>
    <name evidence="18" type="ORF">GSTUAT00003703001</name>
</gene>
<dbReference type="PROSITE" id="PS51352">
    <property type="entry name" value="THIOREDOXIN_2"/>
    <property type="match status" value="2"/>
</dbReference>
<protein>
    <recommendedName>
        <fullName evidence="12 15">Protein disulfide-isomerase</fullName>
        <ecNumber evidence="5 15">5.3.4.1</ecNumber>
    </recommendedName>
</protein>
<dbReference type="GO" id="GO:0005788">
    <property type="term" value="C:endoplasmic reticulum lumen"/>
    <property type="evidence" value="ECO:0007669"/>
    <property type="project" value="UniProtKB-SubCell"/>
</dbReference>
<evidence type="ECO:0000256" key="3">
    <source>
        <dbReference type="ARBA" id="ARBA00004319"/>
    </source>
</evidence>
<comment type="catalytic activity">
    <reaction evidence="1 15">
        <text>Catalyzes the rearrangement of -S-S- bonds in proteins.</text>
        <dbReference type="EC" id="5.3.4.1"/>
    </reaction>
</comment>
<dbReference type="InterPro" id="IPR013766">
    <property type="entry name" value="Thioredoxin_domain"/>
</dbReference>
<dbReference type="Pfam" id="PF00085">
    <property type="entry name" value="Thioredoxin"/>
    <property type="match status" value="2"/>
</dbReference>
<dbReference type="NCBIfam" id="TIGR01130">
    <property type="entry name" value="ER_PDI_fam"/>
    <property type="match status" value="1"/>
</dbReference>
<evidence type="ECO:0000256" key="10">
    <source>
        <dbReference type="ARBA" id="ARBA00023235"/>
    </source>
</evidence>
<dbReference type="GO" id="GO:0034976">
    <property type="term" value="P:response to endoplasmic reticulum stress"/>
    <property type="evidence" value="ECO:0007669"/>
    <property type="project" value="TreeGrafter"/>
</dbReference>
<evidence type="ECO:0000256" key="16">
    <source>
        <dbReference type="SAM" id="MobiDB-lite"/>
    </source>
</evidence>
<dbReference type="PANTHER" id="PTHR18929">
    <property type="entry name" value="PROTEIN DISULFIDE ISOMERASE"/>
    <property type="match status" value="1"/>
</dbReference>
<name>A0A292PZG8_9PEZI</name>
<evidence type="ECO:0000256" key="12">
    <source>
        <dbReference type="ARBA" id="ARBA00039846"/>
    </source>
</evidence>
<dbReference type="CDD" id="cd02995">
    <property type="entry name" value="PDI_a_PDI_a'_C"/>
    <property type="match status" value="1"/>
</dbReference>
<dbReference type="InterPro" id="IPR017937">
    <property type="entry name" value="Thioredoxin_CS"/>
</dbReference>
<comment type="subcellular location">
    <subcellularLocation>
        <location evidence="3">Endoplasmic reticulum lumen</location>
    </subcellularLocation>
</comment>
<dbReference type="InterPro" id="IPR005792">
    <property type="entry name" value="Prot_disulphide_isomerase"/>
</dbReference>
<keyword evidence="9 13" id="KW-1015">Disulfide bond</keyword>
<dbReference type="FunFam" id="3.40.30.10:FF:000185">
    <property type="entry name" value="Protein disulfide-isomerase"/>
    <property type="match status" value="1"/>
</dbReference>
<sequence length="596" mass="64589">MKHFKELTAVVLTLLATVAYAQEGEAPTVPSDVEVLEKDTFDTFVTKHPLVLAECKFVVPLSKRRNLGIRVLLRVSQLEIPAAHSGLLVRTWDELWLTPILLVYAPWCGHCKALAPEYEDAATKLKEKDIHLAKVDCTVEAELCEQHGVQGYPTLKIFRGPDNSSPYSGQRKSDAIVSYMTKQALPAVSLLDGQTITEFKTADKIVVVAYLSADDKESNATFTAVAEKLRDNYLFGATSDSALAEADGVKAPAIVLYKTFDEGKVVYGGAFTAEEITAFANTASIPLMGEVGPETYAGYMAAGIPLAYVFVDGEEVKERLTAAIKPIAQQYKGKINFATIDAVAYGAHAGNLNLEAKWPAFAIQDTVKNLKFPFDQKNEITEQSISEFVKDYAEGKISPSIKSESVPATQEGPVHVVVANNYDEIVMDNDKDVLIEFYAPWCGHCKNLAPKYEELAALYFDNPEYKDKVVVAKVDATANDVPVEIQGFPTIKMYPAGAKGSPIDYAGSRTVEDLATFIKTNGKYKVDAYVPPPPEPETEEEVEEVGAEEPAEETPVGSAAAAATETAKEGVKKATEGAQAVVGDDDYVGGSLSQVL</sequence>
<feature type="disulfide bond" description="Redox-active" evidence="13">
    <location>
        <begin position="108"/>
        <end position="111"/>
    </location>
</feature>
<dbReference type="GO" id="GO:0015035">
    <property type="term" value="F:protein-disulfide reductase activity"/>
    <property type="evidence" value="ECO:0007669"/>
    <property type="project" value="UniProtKB-ARBA"/>
</dbReference>